<dbReference type="STRING" id="366584.SAMN05216377_108137"/>
<evidence type="ECO:0000256" key="1">
    <source>
        <dbReference type="SAM" id="Phobius"/>
    </source>
</evidence>
<dbReference type="EMBL" id="FNBE01000008">
    <property type="protein sequence ID" value="SDG00149.1"/>
    <property type="molecule type" value="Genomic_DNA"/>
</dbReference>
<keyword evidence="1" id="KW-0812">Transmembrane</keyword>
<gene>
    <name evidence="2" type="ORF">SAMN05216377_108137</name>
</gene>
<reference evidence="2 3" key="1">
    <citation type="submission" date="2016-10" db="EMBL/GenBank/DDBJ databases">
        <authorList>
            <person name="de Groot N.N."/>
        </authorList>
    </citation>
    <scope>NUCLEOTIDE SEQUENCE [LARGE SCALE GENOMIC DNA]</scope>
    <source>
        <strain evidence="2 3">CGMCC 4.3143</strain>
    </source>
</reference>
<name>A0A1G7QQJ5_PSEOR</name>
<dbReference type="AlphaFoldDB" id="A0A1G7QQJ5"/>
<feature type="transmembrane region" description="Helical" evidence="1">
    <location>
        <begin position="46"/>
        <end position="65"/>
    </location>
</feature>
<protein>
    <submittedName>
        <fullName evidence="2">Uncharacterized protein</fullName>
    </submittedName>
</protein>
<keyword evidence="1" id="KW-0472">Membrane</keyword>
<keyword evidence="1" id="KW-1133">Transmembrane helix</keyword>
<organism evidence="2 3">
    <name type="scientific">Pseudonocardia oroxyli</name>
    <dbReference type="NCBI Taxonomy" id="366584"/>
    <lineage>
        <taxon>Bacteria</taxon>
        <taxon>Bacillati</taxon>
        <taxon>Actinomycetota</taxon>
        <taxon>Actinomycetes</taxon>
        <taxon>Pseudonocardiales</taxon>
        <taxon>Pseudonocardiaceae</taxon>
        <taxon>Pseudonocardia</taxon>
    </lineage>
</organism>
<accession>A0A1G7QQJ5</accession>
<sequence length="94" mass="9440">MTERLPGRLLRGFSGVLCAGLVALFAVLVGGWVFTTRTGAPGPGPGMLLGHGLAAAAAVAAQLVADRRAGRVGALAAWVVVALAALVLGGYWLF</sequence>
<evidence type="ECO:0000313" key="3">
    <source>
        <dbReference type="Proteomes" id="UP000198967"/>
    </source>
</evidence>
<proteinExistence type="predicted"/>
<feature type="transmembrane region" description="Helical" evidence="1">
    <location>
        <begin position="12"/>
        <end position="34"/>
    </location>
</feature>
<dbReference type="RefSeq" id="WP_093083928.1">
    <property type="nucleotide sequence ID" value="NZ_FNBE01000008.1"/>
</dbReference>
<keyword evidence="3" id="KW-1185">Reference proteome</keyword>
<dbReference type="Proteomes" id="UP000198967">
    <property type="component" value="Unassembled WGS sequence"/>
</dbReference>
<evidence type="ECO:0000313" key="2">
    <source>
        <dbReference type="EMBL" id="SDG00149.1"/>
    </source>
</evidence>
<feature type="transmembrane region" description="Helical" evidence="1">
    <location>
        <begin position="72"/>
        <end position="93"/>
    </location>
</feature>